<dbReference type="PANTHER" id="PTHR43157:SF31">
    <property type="entry name" value="PHOSPHATIDYLINOSITOL-GLYCAN BIOSYNTHESIS CLASS F PROTEIN"/>
    <property type="match status" value="1"/>
</dbReference>
<sequence>MKARGGNSSTNSHNHGGIDVLCLNAAVLLGEDSKAEFTEDGIEVTFQTNHLAPFLIANLLYDLINPGGRVVVTSSGLHAFCDFQEFRGCQLGGKATKGFEMINGEEFNHKQSYATTKLCNVAFCFGLNRRLRSKNARAVSFTPGLIPSSGLFRHQKNWMATAMKKQAVGMDDTVEWGGCMLAWMVLSERVVMNDPQVENSTYWRAPLGISKRGGKIPEDLFQTPVNEAALERRNQELLWRISSDLVGVSYNENTAISQQDHIIDQ</sequence>
<dbReference type="Gene3D" id="3.40.50.720">
    <property type="entry name" value="NAD(P)-binding Rossmann-like Domain"/>
    <property type="match status" value="1"/>
</dbReference>
<keyword evidence="1" id="KW-0560">Oxidoreductase</keyword>
<dbReference type="EMBL" id="CAKOGP040000001">
    <property type="protein sequence ID" value="CAJ1917227.1"/>
    <property type="molecule type" value="Genomic_DNA"/>
</dbReference>
<dbReference type="AlphaFoldDB" id="A0AAD2CEY7"/>
<name>A0AAD2CEY7_9STRA</name>
<gene>
    <name evidence="2" type="ORF">CYCCA115_LOCUS775</name>
</gene>
<comment type="caution">
    <text evidence="2">The sequence shown here is derived from an EMBL/GenBank/DDBJ whole genome shotgun (WGS) entry which is preliminary data.</text>
</comment>
<organism evidence="2 3">
    <name type="scientific">Cylindrotheca closterium</name>
    <dbReference type="NCBI Taxonomy" id="2856"/>
    <lineage>
        <taxon>Eukaryota</taxon>
        <taxon>Sar</taxon>
        <taxon>Stramenopiles</taxon>
        <taxon>Ochrophyta</taxon>
        <taxon>Bacillariophyta</taxon>
        <taxon>Bacillariophyceae</taxon>
        <taxon>Bacillariophycidae</taxon>
        <taxon>Bacillariales</taxon>
        <taxon>Bacillariaceae</taxon>
        <taxon>Cylindrotheca</taxon>
    </lineage>
</organism>
<keyword evidence="3" id="KW-1185">Reference proteome</keyword>
<evidence type="ECO:0000256" key="1">
    <source>
        <dbReference type="ARBA" id="ARBA00023002"/>
    </source>
</evidence>
<evidence type="ECO:0000313" key="3">
    <source>
        <dbReference type="Proteomes" id="UP001295423"/>
    </source>
</evidence>
<accession>A0AAD2CEY7</accession>
<dbReference type="SUPFAM" id="SSF51735">
    <property type="entry name" value="NAD(P)-binding Rossmann-fold domains"/>
    <property type="match status" value="1"/>
</dbReference>
<dbReference type="GO" id="GO:0016491">
    <property type="term" value="F:oxidoreductase activity"/>
    <property type="evidence" value="ECO:0007669"/>
    <property type="project" value="UniProtKB-KW"/>
</dbReference>
<evidence type="ECO:0008006" key="4">
    <source>
        <dbReference type="Google" id="ProtNLM"/>
    </source>
</evidence>
<dbReference type="InterPro" id="IPR036291">
    <property type="entry name" value="NAD(P)-bd_dom_sf"/>
</dbReference>
<reference evidence="2" key="1">
    <citation type="submission" date="2023-08" db="EMBL/GenBank/DDBJ databases">
        <authorList>
            <person name="Audoor S."/>
            <person name="Bilcke G."/>
        </authorList>
    </citation>
    <scope>NUCLEOTIDE SEQUENCE</scope>
</reference>
<dbReference type="Proteomes" id="UP001295423">
    <property type="component" value="Unassembled WGS sequence"/>
</dbReference>
<proteinExistence type="predicted"/>
<protein>
    <recommendedName>
        <fullName evidence="4">Protochlorophyllide reductase</fullName>
    </recommendedName>
</protein>
<dbReference type="PANTHER" id="PTHR43157">
    <property type="entry name" value="PHOSPHATIDYLINOSITOL-GLYCAN BIOSYNTHESIS CLASS F PROTEIN-RELATED"/>
    <property type="match status" value="1"/>
</dbReference>
<evidence type="ECO:0000313" key="2">
    <source>
        <dbReference type="EMBL" id="CAJ1917227.1"/>
    </source>
</evidence>